<accession>A0A2X0MC31</accession>
<evidence type="ECO:0000313" key="2">
    <source>
        <dbReference type="Proteomes" id="UP000249723"/>
    </source>
</evidence>
<organism evidence="1 2">
    <name type="scientific">Microbotryum saponariae</name>
    <dbReference type="NCBI Taxonomy" id="289078"/>
    <lineage>
        <taxon>Eukaryota</taxon>
        <taxon>Fungi</taxon>
        <taxon>Dikarya</taxon>
        <taxon>Basidiomycota</taxon>
        <taxon>Pucciniomycotina</taxon>
        <taxon>Microbotryomycetes</taxon>
        <taxon>Microbotryales</taxon>
        <taxon>Microbotryaceae</taxon>
        <taxon>Microbotryum</taxon>
    </lineage>
</organism>
<sequence length="53" mass="6110">MLLQLFGNDQVHNLLIGHFSPTSKVLLLHIDEKVDTHLLVARNYALFDQLIVR</sequence>
<name>A0A2X0MC31_9BASI</name>
<protein>
    <submittedName>
        <fullName evidence="1">BZ3500_MvSof-1268-A1-R1_Chr1-1g01139 protein</fullName>
    </submittedName>
</protein>
<dbReference type="AlphaFoldDB" id="A0A2X0MC31"/>
<proteinExistence type="predicted"/>
<dbReference type="EMBL" id="FMWP01000013">
    <property type="protein sequence ID" value="SCZ89374.1"/>
    <property type="molecule type" value="Genomic_DNA"/>
</dbReference>
<evidence type="ECO:0000313" key="1">
    <source>
        <dbReference type="EMBL" id="SCZ89374.1"/>
    </source>
</evidence>
<dbReference type="Proteomes" id="UP000249723">
    <property type="component" value="Unassembled WGS sequence"/>
</dbReference>
<keyword evidence="2" id="KW-1185">Reference proteome</keyword>
<gene>
    <name evidence="1" type="ORF">BZ3500_MVSOF-1268-A1-R1_CHR1-1G01139</name>
</gene>
<reference evidence="2" key="1">
    <citation type="submission" date="2016-10" db="EMBL/GenBank/DDBJ databases">
        <authorList>
            <person name="Jeantristanb JTB J.-T."/>
            <person name="Ricardo R."/>
        </authorList>
    </citation>
    <scope>NUCLEOTIDE SEQUENCE [LARGE SCALE GENOMIC DNA]</scope>
</reference>